<dbReference type="Gene3D" id="1.10.3720.10">
    <property type="entry name" value="MetI-like"/>
    <property type="match status" value="1"/>
</dbReference>
<dbReference type="GO" id="GO:0055085">
    <property type="term" value="P:transmembrane transport"/>
    <property type="evidence" value="ECO:0007669"/>
    <property type="project" value="InterPro"/>
</dbReference>
<evidence type="ECO:0000256" key="7">
    <source>
        <dbReference type="RuleBase" id="RU363032"/>
    </source>
</evidence>
<protein>
    <submittedName>
        <fullName evidence="9">Sugar ABC transporter permease</fullName>
    </submittedName>
</protein>
<feature type="transmembrane region" description="Helical" evidence="7">
    <location>
        <begin position="221"/>
        <end position="242"/>
    </location>
</feature>
<proteinExistence type="inferred from homology"/>
<evidence type="ECO:0000313" key="10">
    <source>
        <dbReference type="Proteomes" id="UP000318834"/>
    </source>
</evidence>
<dbReference type="AlphaFoldDB" id="A0A537IZH3"/>
<evidence type="ECO:0000256" key="4">
    <source>
        <dbReference type="ARBA" id="ARBA00022692"/>
    </source>
</evidence>
<dbReference type="GO" id="GO:0005886">
    <property type="term" value="C:plasma membrane"/>
    <property type="evidence" value="ECO:0007669"/>
    <property type="project" value="UniProtKB-SubCell"/>
</dbReference>
<dbReference type="InterPro" id="IPR000515">
    <property type="entry name" value="MetI-like"/>
</dbReference>
<dbReference type="SUPFAM" id="SSF161098">
    <property type="entry name" value="MetI-like"/>
    <property type="match status" value="1"/>
</dbReference>
<feature type="transmembrane region" description="Helical" evidence="7">
    <location>
        <begin position="28"/>
        <end position="49"/>
    </location>
</feature>
<keyword evidence="3" id="KW-1003">Cell membrane</keyword>
<dbReference type="InterPro" id="IPR035906">
    <property type="entry name" value="MetI-like_sf"/>
</dbReference>
<feature type="transmembrane region" description="Helical" evidence="7">
    <location>
        <begin position="124"/>
        <end position="145"/>
    </location>
</feature>
<dbReference type="PROSITE" id="PS50928">
    <property type="entry name" value="ABC_TM1"/>
    <property type="match status" value="1"/>
</dbReference>
<evidence type="ECO:0000259" key="8">
    <source>
        <dbReference type="PROSITE" id="PS50928"/>
    </source>
</evidence>
<comment type="caution">
    <text evidence="9">The sequence shown here is derived from an EMBL/GenBank/DDBJ whole genome shotgun (WGS) entry which is preliminary data.</text>
</comment>
<feature type="transmembrane region" description="Helical" evidence="7">
    <location>
        <begin position="92"/>
        <end position="112"/>
    </location>
</feature>
<keyword evidence="6 7" id="KW-0472">Membrane</keyword>
<comment type="similarity">
    <text evidence="7">Belongs to the binding-protein-dependent transport system permease family.</text>
</comment>
<feature type="transmembrane region" description="Helical" evidence="7">
    <location>
        <begin position="284"/>
        <end position="305"/>
    </location>
</feature>
<evidence type="ECO:0000256" key="2">
    <source>
        <dbReference type="ARBA" id="ARBA00022448"/>
    </source>
</evidence>
<accession>A0A537IZH3</accession>
<evidence type="ECO:0000256" key="6">
    <source>
        <dbReference type="ARBA" id="ARBA00023136"/>
    </source>
</evidence>
<keyword evidence="5 7" id="KW-1133">Transmembrane helix</keyword>
<feature type="domain" description="ABC transmembrane type-1" evidence="8">
    <location>
        <begin position="87"/>
        <end position="301"/>
    </location>
</feature>
<keyword evidence="4 7" id="KW-0812">Transmembrane</keyword>
<dbReference type="PANTHER" id="PTHR43005:SF1">
    <property type="entry name" value="SPERMIDINE_PUTRESCINE TRANSPORT SYSTEM PERMEASE PROTEIN"/>
    <property type="match status" value="1"/>
</dbReference>
<evidence type="ECO:0000256" key="3">
    <source>
        <dbReference type="ARBA" id="ARBA00022475"/>
    </source>
</evidence>
<reference evidence="9 10" key="1">
    <citation type="journal article" date="2019" name="Nat. Microbiol.">
        <title>Mediterranean grassland soil C-N compound turnover is dependent on rainfall and depth, and is mediated by genomically divergent microorganisms.</title>
        <authorList>
            <person name="Diamond S."/>
            <person name="Andeer P.F."/>
            <person name="Li Z."/>
            <person name="Crits-Christoph A."/>
            <person name="Burstein D."/>
            <person name="Anantharaman K."/>
            <person name="Lane K.R."/>
            <person name="Thomas B.C."/>
            <person name="Pan C."/>
            <person name="Northen T.R."/>
            <person name="Banfield J.F."/>
        </authorList>
    </citation>
    <scope>NUCLEOTIDE SEQUENCE [LARGE SCALE GENOMIC DNA]</scope>
    <source>
        <strain evidence="9">NP_8</strain>
    </source>
</reference>
<gene>
    <name evidence="9" type="ORF">E6H05_02820</name>
</gene>
<evidence type="ECO:0000256" key="1">
    <source>
        <dbReference type="ARBA" id="ARBA00004651"/>
    </source>
</evidence>
<evidence type="ECO:0000256" key="5">
    <source>
        <dbReference type="ARBA" id="ARBA00022989"/>
    </source>
</evidence>
<comment type="subcellular location">
    <subcellularLocation>
        <location evidence="1 7">Cell membrane</location>
        <topology evidence="1 7">Multi-pass membrane protein</topology>
    </subcellularLocation>
</comment>
<feature type="transmembrane region" description="Helical" evidence="7">
    <location>
        <begin position="188"/>
        <end position="209"/>
    </location>
</feature>
<dbReference type="Proteomes" id="UP000318834">
    <property type="component" value="Unassembled WGS sequence"/>
</dbReference>
<keyword evidence="2 7" id="KW-0813">Transport</keyword>
<evidence type="ECO:0000313" key="9">
    <source>
        <dbReference type="EMBL" id="TMI76724.1"/>
    </source>
</evidence>
<name>A0A537IZH3_9BACT</name>
<sequence length="308" mass="33595">MAGIEVTAPARATRPADLIGRILENRHALGVLMVTPALLILAIFLAYPFGLGVWLGFTNATIGQAGHFVGLGNFRYLLGDSVFRLVVLNTTLYAAAAVVCKLLLGLLLALLVNREFRGKRIVRAIMLLPWIVPTSLSALVFYWIYDPTFSVITWTLRRIGLAHGFINYLGDPNLARASLIAANIWRGIPFFAIGLLAGLQTVSTTLYEAAEIDGAGPWQKFWFVTWPLLLPLTVVVTVFSTIMTVGDFQLIWIITRGGPANATHLFGTLAYQRAIQGGFIGEGAAISAFVLPVLVAAVLVSFHYLRRE</sequence>
<dbReference type="PANTHER" id="PTHR43005">
    <property type="entry name" value="BLR7065 PROTEIN"/>
    <property type="match status" value="1"/>
</dbReference>
<organism evidence="9 10">
    <name type="scientific">Candidatus Segetimicrobium genomatis</name>
    <dbReference type="NCBI Taxonomy" id="2569760"/>
    <lineage>
        <taxon>Bacteria</taxon>
        <taxon>Bacillati</taxon>
        <taxon>Candidatus Sysuimicrobiota</taxon>
        <taxon>Candidatus Sysuimicrobiia</taxon>
        <taxon>Candidatus Sysuimicrobiales</taxon>
        <taxon>Candidatus Segetimicrobiaceae</taxon>
        <taxon>Candidatus Segetimicrobium</taxon>
    </lineage>
</organism>
<dbReference type="CDD" id="cd06261">
    <property type="entry name" value="TM_PBP2"/>
    <property type="match status" value="1"/>
</dbReference>
<dbReference type="Pfam" id="PF00528">
    <property type="entry name" value="BPD_transp_1"/>
    <property type="match status" value="1"/>
</dbReference>
<dbReference type="EMBL" id="VBAP01000012">
    <property type="protein sequence ID" value="TMI76724.1"/>
    <property type="molecule type" value="Genomic_DNA"/>
</dbReference>